<evidence type="ECO:0000313" key="4">
    <source>
        <dbReference type="Proteomes" id="UP000002899"/>
    </source>
</evidence>
<feature type="region of interest" description="Disordered" evidence="1">
    <location>
        <begin position="74"/>
        <end position="100"/>
    </location>
</feature>
<proteinExistence type="predicted"/>
<feature type="domain" description="Spen paralogue and orthologue SPOC C-terminal" evidence="2">
    <location>
        <begin position="99"/>
        <end position="203"/>
    </location>
</feature>
<dbReference type="OrthoDB" id="639027at2759"/>
<protein>
    <recommendedName>
        <fullName evidence="2">Spen paralogue and orthologue SPOC C-terminal domain-containing protein</fullName>
    </recommendedName>
</protein>
<keyword evidence="4" id="KW-1185">Reference proteome</keyword>
<evidence type="ECO:0000259" key="2">
    <source>
        <dbReference type="Pfam" id="PF07744"/>
    </source>
</evidence>
<feature type="compositionally biased region" description="Low complexity" evidence="1">
    <location>
        <begin position="78"/>
        <end position="93"/>
    </location>
</feature>
<reference evidence="3 4" key="3">
    <citation type="journal article" date="2016" name="Sci. Rep.">
        <title>Genome-wide diversity and gene expression profiling of Babesia microti isolates identify polymorphic genes that mediate host-pathogen interactions.</title>
        <authorList>
            <person name="Silva J.C."/>
            <person name="Cornillot E."/>
            <person name="McCracken C."/>
            <person name="Usmani-Brown S."/>
            <person name="Dwivedi A."/>
            <person name="Ifeonu O.O."/>
            <person name="Crabtree J."/>
            <person name="Gotia H.T."/>
            <person name="Virji A.Z."/>
            <person name="Reynes C."/>
            <person name="Colinge J."/>
            <person name="Kumar V."/>
            <person name="Lawres L."/>
            <person name="Pazzi J.E."/>
            <person name="Pablo J.V."/>
            <person name="Hung C."/>
            <person name="Brancato J."/>
            <person name="Kumari P."/>
            <person name="Orvis J."/>
            <person name="Tretina K."/>
            <person name="Chibucos M."/>
            <person name="Ott S."/>
            <person name="Sadzewicz L."/>
            <person name="Sengamalay N."/>
            <person name="Shetty A.C."/>
            <person name="Su Q."/>
            <person name="Tallon L."/>
            <person name="Fraser C.M."/>
            <person name="Frutos R."/>
            <person name="Molina D.M."/>
            <person name="Krause P.J."/>
            <person name="Ben Mamoun C."/>
        </authorList>
    </citation>
    <scope>NUCLEOTIDE SEQUENCE [LARGE SCALE GENOMIC DNA]</scope>
    <source>
        <strain evidence="3 4">RI</strain>
    </source>
</reference>
<dbReference type="Pfam" id="PF07744">
    <property type="entry name" value="SPOC"/>
    <property type="match status" value="1"/>
</dbReference>
<dbReference type="AlphaFoldDB" id="I7I8Z4"/>
<reference evidence="3 4" key="2">
    <citation type="journal article" date="2013" name="PLoS ONE">
        <title>Whole genome mapping and re-organization of the nuclear and mitochondrial genomes of Babesia microti isolates.</title>
        <authorList>
            <person name="Cornillot E."/>
            <person name="Dassouli A."/>
            <person name="Garg A."/>
            <person name="Pachikara N."/>
            <person name="Randazzo S."/>
            <person name="Depoix D."/>
            <person name="Carcy B."/>
            <person name="Delbecq S."/>
            <person name="Frutos R."/>
            <person name="Silva J.C."/>
            <person name="Sutton R."/>
            <person name="Krause P.J."/>
            <person name="Mamoun C.B."/>
        </authorList>
    </citation>
    <scope>NUCLEOTIDE SEQUENCE [LARGE SCALE GENOMIC DNA]</scope>
    <source>
        <strain evidence="3 4">RI</strain>
    </source>
</reference>
<sequence>MSGYGGYLGDGTGYLPPDYRSMDQRVQNYSPNVPPMPPTNHHSHPIPIETNAPIRVRLYLCEHLRRHAPQIFTQGPLTQQQKSTTSAKYTTKSNKQLESQPSNQVVWKGYISRNGTKVVPVIATSHTNDALQYIKNIEFINITHRLTLENNFEKDPLATFTLRPTMPCHKDAFDEHLHYYPKGKIGVCPIDSQHVIFFCAHGNALFDKYSENQNTDTATCLIIKLPPREESTGDVTTASTATPTATGGNWLSQLSSMAKLLGS</sequence>
<dbReference type="KEGG" id="bmic:BMR1_02g03970"/>
<dbReference type="EMBL" id="FO082872">
    <property type="protein sequence ID" value="CCF73943.1"/>
    <property type="molecule type" value="Genomic_DNA"/>
</dbReference>
<reference evidence="3 4" key="1">
    <citation type="journal article" date="2012" name="Nucleic Acids Res.">
        <title>Sequencing of the smallest Apicomplexan genome from the human pathogen Babesia microti.</title>
        <authorList>
            <person name="Cornillot E."/>
            <person name="Hadj-Kaddour K."/>
            <person name="Dassouli A."/>
            <person name="Noel B."/>
            <person name="Ranwez V."/>
            <person name="Vacherie B."/>
            <person name="Augagneur Y."/>
            <person name="Bres V."/>
            <person name="Duclos A."/>
            <person name="Randazzo S."/>
            <person name="Carcy B."/>
            <person name="Debierre-Grockiego F."/>
            <person name="Delbecq S."/>
            <person name="Moubri-Menage K."/>
            <person name="Shams-Eldin H."/>
            <person name="Usmani-Brown S."/>
            <person name="Bringaud F."/>
            <person name="Wincker P."/>
            <person name="Vivares C.P."/>
            <person name="Schwarz R.T."/>
            <person name="Schetters T.P."/>
            <person name="Krause P.J."/>
            <person name="Gorenflot A."/>
            <person name="Berry V."/>
            <person name="Barbe V."/>
            <person name="Ben Mamoun C."/>
        </authorList>
    </citation>
    <scope>NUCLEOTIDE SEQUENCE [LARGE SCALE GENOMIC DNA]</scope>
    <source>
        <strain evidence="3 4">RI</strain>
    </source>
</reference>
<dbReference type="InterPro" id="IPR012921">
    <property type="entry name" value="SPOC_C"/>
</dbReference>
<organism evidence="3 4">
    <name type="scientific">Babesia microti (strain RI)</name>
    <dbReference type="NCBI Taxonomy" id="1133968"/>
    <lineage>
        <taxon>Eukaryota</taxon>
        <taxon>Sar</taxon>
        <taxon>Alveolata</taxon>
        <taxon>Apicomplexa</taxon>
        <taxon>Aconoidasida</taxon>
        <taxon>Piroplasmida</taxon>
        <taxon>Babesiidae</taxon>
        <taxon>Babesia</taxon>
    </lineage>
</organism>
<evidence type="ECO:0000256" key="1">
    <source>
        <dbReference type="SAM" id="MobiDB-lite"/>
    </source>
</evidence>
<evidence type="ECO:0000313" key="3">
    <source>
        <dbReference type="EMBL" id="CCF73943.1"/>
    </source>
</evidence>
<dbReference type="Proteomes" id="UP000002899">
    <property type="component" value="Chromosome II"/>
</dbReference>
<dbReference type="VEuPathDB" id="PiroplasmaDB:BMR1_02g03970"/>
<name>I7I8Z4_BABMR</name>
<dbReference type="RefSeq" id="XP_012648552.1">
    <property type="nucleotide sequence ID" value="XM_012793098.1"/>
</dbReference>
<accession>I7I8Z4</accession>
<dbReference type="GeneID" id="24424575"/>